<dbReference type="InterPro" id="IPR049808">
    <property type="entry name" value="CONSTANS-like_Bbox1"/>
</dbReference>
<reference evidence="6" key="1">
    <citation type="submission" date="2021-01" db="EMBL/GenBank/DDBJ databases">
        <authorList>
            <person name="Corre E."/>
            <person name="Pelletier E."/>
            <person name="Niang G."/>
            <person name="Scheremetjew M."/>
            <person name="Finn R."/>
            <person name="Kale V."/>
            <person name="Holt S."/>
            <person name="Cochrane G."/>
            <person name="Meng A."/>
            <person name="Brown T."/>
            <person name="Cohen L."/>
        </authorList>
    </citation>
    <scope>NUCLEOTIDE SEQUENCE</scope>
    <source>
        <strain evidence="6">RCC927</strain>
    </source>
</reference>
<keyword evidence="3" id="KW-0863">Zinc-finger</keyword>
<feature type="region of interest" description="Disordered" evidence="4">
    <location>
        <begin position="264"/>
        <end position="306"/>
    </location>
</feature>
<keyword evidence="1" id="KW-0479">Metal-binding</keyword>
<dbReference type="GO" id="GO:0008270">
    <property type="term" value="F:zinc ion binding"/>
    <property type="evidence" value="ECO:0007669"/>
    <property type="project" value="UniProtKB-KW"/>
</dbReference>
<feature type="domain" description="B box-type" evidence="5">
    <location>
        <begin position="55"/>
        <end position="102"/>
    </location>
</feature>
<dbReference type="Pfam" id="PF00643">
    <property type="entry name" value="zf-B_box"/>
    <property type="match status" value="1"/>
</dbReference>
<evidence type="ECO:0000256" key="3">
    <source>
        <dbReference type="PROSITE-ProRule" id="PRU00024"/>
    </source>
</evidence>
<keyword evidence="2" id="KW-0862">Zinc</keyword>
<feature type="compositionally biased region" description="Acidic residues" evidence="4">
    <location>
        <begin position="219"/>
        <end position="230"/>
    </location>
</feature>
<feature type="compositionally biased region" description="Polar residues" evidence="4">
    <location>
        <begin position="287"/>
        <end position="298"/>
    </location>
</feature>
<evidence type="ECO:0000256" key="4">
    <source>
        <dbReference type="SAM" id="MobiDB-lite"/>
    </source>
</evidence>
<dbReference type="InterPro" id="IPR000315">
    <property type="entry name" value="Znf_B-box"/>
</dbReference>
<organism evidence="6">
    <name type="scientific">Prasinoderma singulare</name>
    <dbReference type="NCBI Taxonomy" id="676789"/>
    <lineage>
        <taxon>Eukaryota</taxon>
        <taxon>Viridiplantae</taxon>
        <taxon>Prasinodermophyta</taxon>
        <taxon>Prasinodermophyceae</taxon>
        <taxon>Prasinodermales</taxon>
        <taxon>Prasinodermaceae</taxon>
        <taxon>Prasinoderma</taxon>
    </lineage>
</organism>
<evidence type="ECO:0000313" key="6">
    <source>
        <dbReference type="EMBL" id="CAE0143990.1"/>
    </source>
</evidence>
<name>A0A7S3FHB4_9VIRI</name>
<dbReference type="PANTHER" id="PTHR31717">
    <property type="entry name" value="ZINC FINGER PROTEIN CONSTANS-LIKE 10"/>
    <property type="match status" value="1"/>
</dbReference>
<dbReference type="PROSITE" id="PS50119">
    <property type="entry name" value="ZF_BBOX"/>
    <property type="match status" value="2"/>
</dbReference>
<feature type="region of interest" description="Disordered" evidence="4">
    <location>
        <begin position="206"/>
        <end position="231"/>
    </location>
</feature>
<dbReference type="CDD" id="cd19821">
    <property type="entry name" value="Bbox1_BBX-like"/>
    <property type="match status" value="2"/>
</dbReference>
<evidence type="ECO:0000259" key="5">
    <source>
        <dbReference type="PROSITE" id="PS50119"/>
    </source>
</evidence>
<evidence type="ECO:0000256" key="2">
    <source>
        <dbReference type="ARBA" id="ARBA00022833"/>
    </source>
</evidence>
<gene>
    <name evidence="6" type="ORF">PSIN1315_LOCUS9646</name>
</gene>
<evidence type="ECO:0000256" key="1">
    <source>
        <dbReference type="ARBA" id="ARBA00022723"/>
    </source>
</evidence>
<dbReference type="SMART" id="SM00336">
    <property type="entry name" value="BBOX"/>
    <property type="match status" value="2"/>
</dbReference>
<sequence>MADYVGGGRWAEYAPPPPTPGVNEPASAAVGRQTTSTCRHVPLVGFGGLQPLCAARAPTCAYCHSQMAVLICPADNAALCRHCDVVVHSANPVVARHSRWPLCAHCCVAPAVLFCRNDQAALCQQCDHTVHSANVFMSRHTRLPIDPITGGAEAYAAAATVVASPQSSLHGPPEVPDSELGSSWGVAVGGVGAVDKRLSPLEPLALSGELDQGGSESLLLEDDDEDDEDGAFSSWLGALIEQSQVAGARGLAAGQASGNFDYAAARRSGPAGSTDAPSQAPPALVGASQNPLVSSPSGSEKRQRSAYAMTLSYASRKAAQGLR</sequence>
<dbReference type="AlphaFoldDB" id="A0A7S3FHB4"/>
<accession>A0A7S3FHB4</accession>
<feature type="domain" description="B box-type" evidence="5">
    <location>
        <begin position="98"/>
        <end position="145"/>
    </location>
</feature>
<protein>
    <recommendedName>
        <fullName evidence="5">B box-type domain-containing protein</fullName>
    </recommendedName>
</protein>
<dbReference type="PANTHER" id="PTHR31717:SF45">
    <property type="entry name" value="ZINC FINGER PROTEIN CONSTANS-LIKE 14-RELATED"/>
    <property type="match status" value="1"/>
</dbReference>
<dbReference type="EMBL" id="HBHY01014987">
    <property type="protein sequence ID" value="CAE0143990.1"/>
    <property type="molecule type" value="Transcribed_RNA"/>
</dbReference>
<proteinExistence type="predicted"/>